<organism evidence="2 3">
    <name type="scientific">Blattamonas nauphoetae</name>
    <dbReference type="NCBI Taxonomy" id="2049346"/>
    <lineage>
        <taxon>Eukaryota</taxon>
        <taxon>Metamonada</taxon>
        <taxon>Preaxostyla</taxon>
        <taxon>Oxymonadida</taxon>
        <taxon>Blattamonas</taxon>
    </lineage>
</organism>
<feature type="compositionally biased region" description="Acidic residues" evidence="1">
    <location>
        <begin position="67"/>
        <end position="84"/>
    </location>
</feature>
<accession>A0ABQ9X7E3</accession>
<reference evidence="2 3" key="1">
    <citation type="journal article" date="2022" name="bioRxiv">
        <title>Genomics of Preaxostyla Flagellates Illuminates Evolutionary Transitions and the Path Towards Mitochondrial Loss.</title>
        <authorList>
            <person name="Novak L.V.F."/>
            <person name="Treitli S.C."/>
            <person name="Pyrih J."/>
            <person name="Halakuc P."/>
            <person name="Pipaliya S.V."/>
            <person name="Vacek V."/>
            <person name="Brzon O."/>
            <person name="Soukal P."/>
            <person name="Eme L."/>
            <person name="Dacks J.B."/>
            <person name="Karnkowska A."/>
            <person name="Elias M."/>
            <person name="Hampl V."/>
        </authorList>
    </citation>
    <scope>NUCLEOTIDE SEQUENCE [LARGE SCALE GENOMIC DNA]</scope>
    <source>
        <strain evidence="2">NAU3</strain>
        <tissue evidence="2">Gut</tissue>
    </source>
</reference>
<dbReference type="Proteomes" id="UP001281761">
    <property type="component" value="Unassembled WGS sequence"/>
</dbReference>
<evidence type="ECO:0000313" key="2">
    <source>
        <dbReference type="EMBL" id="KAK2947746.1"/>
    </source>
</evidence>
<protein>
    <submittedName>
        <fullName evidence="2">Uncharacterized protein</fullName>
    </submittedName>
</protein>
<comment type="caution">
    <text evidence="2">The sequence shown here is derived from an EMBL/GenBank/DDBJ whole genome shotgun (WGS) entry which is preliminary data.</text>
</comment>
<evidence type="ECO:0000313" key="3">
    <source>
        <dbReference type="Proteomes" id="UP001281761"/>
    </source>
</evidence>
<name>A0ABQ9X7E3_9EUKA</name>
<evidence type="ECO:0000256" key="1">
    <source>
        <dbReference type="SAM" id="MobiDB-lite"/>
    </source>
</evidence>
<gene>
    <name evidence="2" type="ORF">BLNAU_17346</name>
</gene>
<dbReference type="EMBL" id="JARBJD010000192">
    <property type="protein sequence ID" value="KAK2947746.1"/>
    <property type="molecule type" value="Genomic_DNA"/>
</dbReference>
<keyword evidence="3" id="KW-1185">Reference proteome</keyword>
<proteinExistence type="predicted"/>
<feature type="region of interest" description="Disordered" evidence="1">
    <location>
        <begin position="49"/>
        <end position="84"/>
    </location>
</feature>
<sequence length="84" mass="9638">MEVQRVLATNRAWRRGGRPREEVGEGDERLRRAIAEEQFQDILDMIQKKRMLEQGQREVGGGSSEGSESDQESDESEEGEEDEE</sequence>